<evidence type="ECO:0000256" key="6">
    <source>
        <dbReference type="ARBA" id="ARBA00023180"/>
    </source>
</evidence>
<evidence type="ECO:0000256" key="3">
    <source>
        <dbReference type="ARBA" id="ARBA00022670"/>
    </source>
</evidence>
<dbReference type="STRING" id="49012.A0A0F7RUS7"/>
<sequence length="591" mass="65981">MKLLPTVLLLAGAAVYDTCARGLQHVGKLQSNYVDPHQRAAERASRLLATKQSSSAIVGNTLHLNNKTQPFAVNGTGVPDVNFDIGESYAGLLPISSNPDEERKLYFWYFPSKNPNATNEITIWLNGGPGCSSLEGLMQENGPWLWQHGTYKPVPNPWTFQNLTNMVWIEQPVGTGFSQGTPNITTEAQLAEQFKGFWRNFVDTFDLQNRSVYITGESYAGQYVPNIASSMLDEKNKEYFNVTGIMIYDPSINTDAVLEQVPAAAFVDYWGGLFPFNDTIKARIKEMDRKCGYTAYLEEHLTYPPKGKFPDPHPTTDECDIFDFIFNAIFDVNPCFDIYQVATTCPLLWDVLAFPGSFDYLPAGASIYFNRTDVKKAINAPLSTSWTDCSVGSVFNTQSGLDQGAQDGHLSSTTVLPGVIDRVERTIIGHGLLDMILLMNGTLLSIQNMTWGGQQGFQSPITDDFYVPFHDDEQYATLAASGVMGKTHTERKLTFVSVNLSGHMVPQYQPSAAFRHMEFLLGRIPSLTSREPFTFFNNGLVAQNNPIDDRRRRREVAEVAAEERARELLARQLQYRGLAQPEISEIIADFD</sequence>
<keyword evidence="3 7" id="KW-0645">Protease</keyword>
<dbReference type="InterPro" id="IPR033124">
    <property type="entry name" value="Ser_caboxypep_his_AS"/>
</dbReference>
<dbReference type="PRINTS" id="PR00724">
    <property type="entry name" value="CRBOXYPTASEC"/>
</dbReference>
<keyword evidence="2 7" id="KW-0121">Carboxypeptidase</keyword>
<evidence type="ECO:0000313" key="8">
    <source>
        <dbReference type="EMBL" id="CDS00666.1"/>
    </source>
</evidence>
<dbReference type="Proteomes" id="UP000242770">
    <property type="component" value="Unassembled WGS sequence"/>
</dbReference>
<evidence type="ECO:0000256" key="7">
    <source>
        <dbReference type="RuleBase" id="RU361156"/>
    </source>
</evidence>
<dbReference type="PROSITE" id="PS00131">
    <property type="entry name" value="CARBOXYPEPT_SER_SER"/>
    <property type="match status" value="1"/>
</dbReference>
<reference evidence="9" key="3">
    <citation type="submission" date="2014-06" db="EMBL/GenBank/DDBJ databases">
        <authorList>
            <person name="Ju J."/>
            <person name="Zhang J."/>
        </authorList>
    </citation>
    <scope>NUCLEOTIDE SEQUENCE</scope>
    <source>
        <strain evidence="9">SscI8</strain>
    </source>
</reference>
<reference evidence="8" key="1">
    <citation type="submission" date="2014-06" db="EMBL/GenBank/DDBJ databases">
        <authorList>
            <person name="Berkman J.Paul."/>
        </authorList>
    </citation>
    <scope>NUCLEOTIDE SEQUENCE [LARGE SCALE GENOMIC DNA]</scope>
</reference>
<feature type="chain" id="PRO_5015017996" description="Carboxypeptidase" evidence="7">
    <location>
        <begin position="21"/>
        <end position="591"/>
    </location>
</feature>
<dbReference type="InterPro" id="IPR001563">
    <property type="entry name" value="Peptidase_S10"/>
</dbReference>
<organism evidence="8 10">
    <name type="scientific">Sporisorium scitamineum</name>
    <dbReference type="NCBI Taxonomy" id="49012"/>
    <lineage>
        <taxon>Eukaryota</taxon>
        <taxon>Fungi</taxon>
        <taxon>Dikarya</taxon>
        <taxon>Basidiomycota</taxon>
        <taxon>Ustilaginomycotina</taxon>
        <taxon>Ustilaginomycetes</taxon>
        <taxon>Ustilaginales</taxon>
        <taxon>Ustilaginaceae</taxon>
        <taxon>Sporisorium</taxon>
    </lineage>
</organism>
<keyword evidence="4 7" id="KW-0732">Signal</keyword>
<evidence type="ECO:0000256" key="4">
    <source>
        <dbReference type="ARBA" id="ARBA00022729"/>
    </source>
</evidence>
<evidence type="ECO:0000256" key="2">
    <source>
        <dbReference type="ARBA" id="ARBA00022645"/>
    </source>
</evidence>
<dbReference type="EMBL" id="CCFA01002867">
    <property type="protein sequence ID" value="CDS00666.1"/>
    <property type="molecule type" value="Genomic_DNA"/>
</dbReference>
<dbReference type="PANTHER" id="PTHR11802:SF479">
    <property type="entry name" value="CARBOXYPEPTIDASE"/>
    <property type="match status" value="1"/>
</dbReference>
<dbReference type="EMBL" id="LK056665">
    <property type="protein sequence ID" value="CDS82332.1"/>
    <property type="molecule type" value="Genomic_DNA"/>
</dbReference>
<evidence type="ECO:0000313" key="10">
    <source>
        <dbReference type="Proteomes" id="UP000242770"/>
    </source>
</evidence>
<evidence type="ECO:0000256" key="5">
    <source>
        <dbReference type="ARBA" id="ARBA00022801"/>
    </source>
</evidence>
<dbReference type="Gene3D" id="3.40.50.1820">
    <property type="entry name" value="alpha/beta hydrolase"/>
    <property type="match status" value="1"/>
</dbReference>
<evidence type="ECO:0000256" key="1">
    <source>
        <dbReference type="ARBA" id="ARBA00009431"/>
    </source>
</evidence>
<dbReference type="InterPro" id="IPR018202">
    <property type="entry name" value="Ser_caboxypep_ser_AS"/>
</dbReference>
<feature type="signal peptide" evidence="7">
    <location>
        <begin position="1"/>
        <end position="20"/>
    </location>
</feature>
<dbReference type="PROSITE" id="PS00560">
    <property type="entry name" value="CARBOXYPEPT_SER_HIS"/>
    <property type="match status" value="1"/>
</dbReference>
<dbReference type="InterPro" id="IPR029058">
    <property type="entry name" value="AB_hydrolase_fold"/>
</dbReference>
<comment type="similarity">
    <text evidence="1 7">Belongs to the peptidase S10 family.</text>
</comment>
<reference evidence="10" key="2">
    <citation type="submission" date="2014-06" db="EMBL/GenBank/DDBJ databases">
        <authorList>
            <person name="Berkman P.J."/>
        </authorList>
    </citation>
    <scope>NUCLEOTIDE SEQUENCE [LARGE SCALE GENOMIC DNA]</scope>
</reference>
<dbReference type="Pfam" id="PF00450">
    <property type="entry name" value="Peptidase_S10"/>
    <property type="match status" value="1"/>
</dbReference>
<dbReference type="SUPFAM" id="SSF53474">
    <property type="entry name" value="alpha/beta-Hydrolases"/>
    <property type="match status" value="1"/>
</dbReference>
<dbReference type="GO" id="GO:0004185">
    <property type="term" value="F:serine-type carboxypeptidase activity"/>
    <property type="evidence" value="ECO:0007669"/>
    <property type="project" value="UniProtKB-UniRule"/>
</dbReference>
<keyword evidence="10" id="KW-1185">Reference proteome</keyword>
<dbReference type="EC" id="3.4.16.-" evidence="7"/>
<protein>
    <recommendedName>
        <fullName evidence="7">Carboxypeptidase</fullName>
        <ecNumber evidence="7">3.4.16.-</ecNumber>
    </recommendedName>
</protein>
<name>A0A0F7RUS7_9BASI</name>
<dbReference type="GO" id="GO:0006508">
    <property type="term" value="P:proteolysis"/>
    <property type="evidence" value="ECO:0007669"/>
    <property type="project" value="UniProtKB-KW"/>
</dbReference>
<accession>A0A0F7RUS7</accession>
<dbReference type="FunFam" id="3.40.50.1820:FF:000118">
    <property type="entry name" value="Carboxypeptidase"/>
    <property type="match status" value="1"/>
</dbReference>
<dbReference type="OrthoDB" id="443318at2759"/>
<evidence type="ECO:0000313" key="9">
    <source>
        <dbReference type="EMBL" id="CDS82332.1"/>
    </source>
</evidence>
<keyword evidence="5 7" id="KW-0378">Hydrolase</keyword>
<dbReference type="AlphaFoldDB" id="A0A0F7RUS7"/>
<gene>
    <name evidence="8" type="primary">SSCI48310.1</name>
    <name evidence="9" type="ORF">SPSC_03151</name>
</gene>
<proteinExistence type="inferred from homology"/>
<dbReference type="PANTHER" id="PTHR11802">
    <property type="entry name" value="SERINE PROTEASE FAMILY S10 SERINE CARBOXYPEPTIDASE"/>
    <property type="match status" value="1"/>
</dbReference>
<keyword evidence="6" id="KW-0325">Glycoprotein</keyword>